<feature type="transmembrane region" description="Helical" evidence="14">
    <location>
        <begin position="14"/>
        <end position="36"/>
    </location>
</feature>
<dbReference type="Pfam" id="PF02518">
    <property type="entry name" value="HATPase_c"/>
    <property type="match status" value="1"/>
</dbReference>
<reference evidence="17" key="1">
    <citation type="journal article" date="2019" name="Int. J. Syst. Evol. Microbiol.">
        <title>The Global Catalogue of Microorganisms (GCM) 10K type strain sequencing project: providing services to taxonomists for standard genome sequencing and annotation.</title>
        <authorList>
            <consortium name="The Broad Institute Genomics Platform"/>
            <consortium name="The Broad Institute Genome Sequencing Center for Infectious Disease"/>
            <person name="Wu L."/>
            <person name="Ma J."/>
        </authorList>
    </citation>
    <scope>NUCLEOTIDE SEQUENCE [LARGE SCALE GENOMIC DNA]</scope>
    <source>
        <strain evidence="17">JCM 9651</strain>
    </source>
</reference>
<dbReference type="PROSITE" id="PS50109">
    <property type="entry name" value="HIS_KIN"/>
    <property type="match status" value="1"/>
</dbReference>
<evidence type="ECO:0000256" key="10">
    <source>
        <dbReference type="ARBA" id="ARBA00022840"/>
    </source>
</evidence>
<keyword evidence="10" id="KW-0067">ATP-binding</keyword>
<dbReference type="Proteomes" id="UP001499990">
    <property type="component" value="Unassembled WGS sequence"/>
</dbReference>
<dbReference type="InterPro" id="IPR016120">
    <property type="entry name" value="Sig_transdc_His_kin_SpoOB"/>
</dbReference>
<evidence type="ECO:0000256" key="13">
    <source>
        <dbReference type="ARBA" id="ARBA00023136"/>
    </source>
</evidence>
<dbReference type="SUPFAM" id="SSF103190">
    <property type="entry name" value="Sensory domain-like"/>
    <property type="match status" value="1"/>
</dbReference>
<evidence type="ECO:0000256" key="4">
    <source>
        <dbReference type="ARBA" id="ARBA00022475"/>
    </source>
</evidence>
<feature type="transmembrane region" description="Helical" evidence="14">
    <location>
        <begin position="170"/>
        <end position="191"/>
    </location>
</feature>
<dbReference type="InterPro" id="IPR005467">
    <property type="entry name" value="His_kinase_dom"/>
</dbReference>
<keyword evidence="5" id="KW-0597">Phosphoprotein</keyword>
<keyword evidence="6" id="KW-0808">Transferase</keyword>
<dbReference type="InterPro" id="IPR029151">
    <property type="entry name" value="Sensor-like_sf"/>
</dbReference>
<gene>
    <name evidence="16" type="ORF">GCM10020367_45350</name>
</gene>
<keyword evidence="9 16" id="KW-0418">Kinase</keyword>
<dbReference type="SUPFAM" id="SSF55890">
    <property type="entry name" value="Sporulation response regulatory protein Spo0B"/>
    <property type="match status" value="1"/>
</dbReference>
<dbReference type="EMBL" id="BAAAYL010000001">
    <property type="protein sequence ID" value="GAA3375868.1"/>
    <property type="molecule type" value="Genomic_DNA"/>
</dbReference>
<evidence type="ECO:0000256" key="5">
    <source>
        <dbReference type="ARBA" id="ARBA00022553"/>
    </source>
</evidence>
<dbReference type="PRINTS" id="PR00344">
    <property type="entry name" value="BCTRLSENSOR"/>
</dbReference>
<keyword evidence="12" id="KW-0902">Two-component regulatory system</keyword>
<keyword evidence="17" id="KW-1185">Reference proteome</keyword>
<organism evidence="16 17">
    <name type="scientific">Streptomyces sannanensis</name>
    <dbReference type="NCBI Taxonomy" id="285536"/>
    <lineage>
        <taxon>Bacteria</taxon>
        <taxon>Bacillati</taxon>
        <taxon>Actinomycetota</taxon>
        <taxon>Actinomycetes</taxon>
        <taxon>Kitasatosporales</taxon>
        <taxon>Streptomycetaceae</taxon>
        <taxon>Streptomyces</taxon>
    </lineage>
</organism>
<comment type="caution">
    <text evidence="16">The sequence shown here is derived from an EMBL/GenBank/DDBJ whole genome shotgun (WGS) entry which is preliminary data.</text>
</comment>
<evidence type="ECO:0000256" key="11">
    <source>
        <dbReference type="ARBA" id="ARBA00022989"/>
    </source>
</evidence>
<evidence type="ECO:0000256" key="9">
    <source>
        <dbReference type="ARBA" id="ARBA00022777"/>
    </source>
</evidence>
<dbReference type="InterPro" id="IPR003594">
    <property type="entry name" value="HATPase_dom"/>
</dbReference>
<evidence type="ECO:0000313" key="16">
    <source>
        <dbReference type="EMBL" id="GAA3375868.1"/>
    </source>
</evidence>
<evidence type="ECO:0000313" key="17">
    <source>
        <dbReference type="Proteomes" id="UP001499990"/>
    </source>
</evidence>
<keyword evidence="8" id="KW-0547">Nucleotide-binding</keyword>
<keyword evidence="11 14" id="KW-1133">Transmembrane helix</keyword>
<dbReference type="PROSITE" id="PS51257">
    <property type="entry name" value="PROKAR_LIPOPROTEIN"/>
    <property type="match status" value="1"/>
</dbReference>
<dbReference type="SUPFAM" id="SSF55785">
    <property type="entry name" value="PYP-like sensor domain (PAS domain)"/>
    <property type="match status" value="1"/>
</dbReference>
<evidence type="ECO:0000259" key="15">
    <source>
        <dbReference type="PROSITE" id="PS50109"/>
    </source>
</evidence>
<feature type="domain" description="Histidine kinase" evidence="15">
    <location>
        <begin position="303"/>
        <end position="525"/>
    </location>
</feature>
<dbReference type="PANTHER" id="PTHR43547:SF10">
    <property type="entry name" value="SENSOR HISTIDINE KINASE DCUS"/>
    <property type="match status" value="1"/>
</dbReference>
<evidence type="ECO:0000256" key="3">
    <source>
        <dbReference type="ARBA" id="ARBA00012438"/>
    </source>
</evidence>
<dbReference type="InterPro" id="IPR004358">
    <property type="entry name" value="Sig_transdc_His_kin-like_C"/>
</dbReference>
<comment type="subcellular location">
    <subcellularLocation>
        <location evidence="2">Cell membrane</location>
        <topology evidence="2">Multi-pass membrane protein</topology>
    </subcellularLocation>
</comment>
<evidence type="ECO:0000256" key="12">
    <source>
        <dbReference type="ARBA" id="ARBA00023012"/>
    </source>
</evidence>
<evidence type="ECO:0000256" key="6">
    <source>
        <dbReference type="ARBA" id="ARBA00022679"/>
    </source>
</evidence>
<name>A0ABP6SG14_9ACTN</name>
<dbReference type="InterPro" id="IPR035965">
    <property type="entry name" value="PAS-like_dom_sf"/>
</dbReference>
<dbReference type="CDD" id="cd00130">
    <property type="entry name" value="PAS"/>
    <property type="match status" value="1"/>
</dbReference>
<keyword evidence="13 14" id="KW-0472">Membrane</keyword>
<dbReference type="SUPFAM" id="SSF55874">
    <property type="entry name" value="ATPase domain of HSP90 chaperone/DNA topoisomerase II/histidine kinase"/>
    <property type="match status" value="1"/>
</dbReference>
<evidence type="ECO:0000256" key="14">
    <source>
        <dbReference type="SAM" id="Phobius"/>
    </source>
</evidence>
<evidence type="ECO:0000256" key="8">
    <source>
        <dbReference type="ARBA" id="ARBA00022741"/>
    </source>
</evidence>
<protein>
    <recommendedName>
        <fullName evidence="3">histidine kinase</fullName>
        <ecNumber evidence="3">2.7.13.3</ecNumber>
    </recommendedName>
</protein>
<evidence type="ECO:0000256" key="2">
    <source>
        <dbReference type="ARBA" id="ARBA00004651"/>
    </source>
</evidence>
<dbReference type="InterPro" id="IPR000014">
    <property type="entry name" value="PAS"/>
</dbReference>
<accession>A0ABP6SG14</accession>
<dbReference type="RefSeq" id="WP_345040591.1">
    <property type="nucleotide sequence ID" value="NZ_BAAAYL010000001.1"/>
</dbReference>
<dbReference type="InterPro" id="IPR033463">
    <property type="entry name" value="sCache_3"/>
</dbReference>
<proteinExistence type="predicted"/>
<keyword evidence="4" id="KW-1003">Cell membrane</keyword>
<dbReference type="SMART" id="SM00387">
    <property type="entry name" value="HATPase_c"/>
    <property type="match status" value="1"/>
</dbReference>
<sequence length="532" mass="56014">MHIRRPRSLAGQLFTMQVVLMAVVVTGCAVFAYVAGRTRAEETARRQAITTAAAVAASPWVAQAVRSEDPASALQPYAEKVRRSTGVAFVVIMRPDGTRWTHPEPDQIGRKFLGHTGPALQGRTFSETYRGVLGLSVRAVAPVYDGSKIIALVSAGITVDKISEQVRGQLTALLMTASAALLLGGAGTYVINARLRRHTHGMNATELSRMHTYHQATLHAVREGLLMVDGQRRIALINDGARELLGLGEDTVGRSVTELGLPAALTGALLASRPRVDELHVTAGRIVVVSTQPVTGGGRRGTVVTLRDHTELQALAGELDSERGFTQALRAQAHEAANRLHTVVSLIELGRVEEAVEFATAELELAQELTDQVVGALGEPVLAALLLGKTAQAHERGVELVLTEGSGIEDGVLPDSLPPRDLVTVLGNLIDNALDAAQGSPGARVTVTVRTEHGGLLLRVTDTGDGVAAADQDEMFGLGWSTKGAGRGLGLALVRQTAVRHGGTAEAAPAPDGGAQFTVRLPLRTDAEATRA</sequence>
<dbReference type="Gene3D" id="3.30.450.20">
    <property type="entry name" value="PAS domain"/>
    <property type="match status" value="2"/>
</dbReference>
<dbReference type="EC" id="2.7.13.3" evidence="3"/>
<dbReference type="PANTHER" id="PTHR43547">
    <property type="entry name" value="TWO-COMPONENT HISTIDINE KINASE"/>
    <property type="match status" value="1"/>
</dbReference>
<dbReference type="Pfam" id="PF17203">
    <property type="entry name" value="sCache_3_2"/>
    <property type="match status" value="1"/>
</dbReference>
<evidence type="ECO:0000256" key="7">
    <source>
        <dbReference type="ARBA" id="ARBA00022692"/>
    </source>
</evidence>
<keyword evidence="7 14" id="KW-0812">Transmembrane</keyword>
<comment type="catalytic activity">
    <reaction evidence="1">
        <text>ATP + protein L-histidine = ADP + protein N-phospho-L-histidine.</text>
        <dbReference type="EC" id="2.7.13.3"/>
    </reaction>
</comment>
<dbReference type="InterPro" id="IPR036890">
    <property type="entry name" value="HATPase_C_sf"/>
</dbReference>
<dbReference type="Gene3D" id="3.30.565.10">
    <property type="entry name" value="Histidine kinase-like ATPase, C-terminal domain"/>
    <property type="match status" value="1"/>
</dbReference>
<dbReference type="GO" id="GO:0016301">
    <property type="term" value="F:kinase activity"/>
    <property type="evidence" value="ECO:0007669"/>
    <property type="project" value="UniProtKB-KW"/>
</dbReference>
<evidence type="ECO:0000256" key="1">
    <source>
        <dbReference type="ARBA" id="ARBA00000085"/>
    </source>
</evidence>